<dbReference type="Gene3D" id="2.40.50.140">
    <property type="entry name" value="Nucleic acid-binding proteins"/>
    <property type="match status" value="1"/>
</dbReference>
<dbReference type="FunFam" id="2.40.50.140:FF:000061">
    <property type="entry name" value="ATP-dependent RNA helicase DHX8"/>
    <property type="match status" value="1"/>
</dbReference>
<dbReference type="Pfam" id="PF07717">
    <property type="entry name" value="OB_NTP_bind"/>
    <property type="match status" value="1"/>
</dbReference>
<dbReference type="FunFam" id="3.40.50.300:FF:000007">
    <property type="entry name" value="Pre-mRNA-splicing factor ATP-dependent RNA helicase"/>
    <property type="match status" value="1"/>
</dbReference>
<dbReference type="CDD" id="cd05684">
    <property type="entry name" value="S1_DHX8_helicase"/>
    <property type="match status" value="1"/>
</dbReference>
<dbReference type="SMART" id="SM00490">
    <property type="entry name" value="HELICc"/>
    <property type="match status" value="1"/>
</dbReference>
<dbReference type="SUPFAM" id="SSF52540">
    <property type="entry name" value="P-loop containing nucleoside triphosphate hydrolases"/>
    <property type="match status" value="1"/>
</dbReference>
<evidence type="ECO:0000259" key="14">
    <source>
        <dbReference type="PROSITE" id="PS51192"/>
    </source>
</evidence>
<evidence type="ECO:0000256" key="5">
    <source>
        <dbReference type="ARBA" id="ARBA00022801"/>
    </source>
</evidence>
<dbReference type="Pfam" id="PF00270">
    <property type="entry name" value="DEAD"/>
    <property type="match status" value="1"/>
</dbReference>
<dbReference type="InterPro" id="IPR003029">
    <property type="entry name" value="S1_domain"/>
</dbReference>
<dbReference type="Pfam" id="PF04408">
    <property type="entry name" value="WHD_HA2"/>
    <property type="match status" value="1"/>
</dbReference>
<dbReference type="GO" id="GO:0003724">
    <property type="term" value="F:RNA helicase activity"/>
    <property type="evidence" value="ECO:0007669"/>
    <property type="project" value="UniProtKB-EC"/>
</dbReference>
<dbReference type="Proteomes" id="UP000750334">
    <property type="component" value="Unassembled WGS sequence"/>
</dbReference>
<dbReference type="OrthoDB" id="10253254at2759"/>
<keyword evidence="11" id="KW-0175">Coiled coil</keyword>
<dbReference type="InterPro" id="IPR001650">
    <property type="entry name" value="Helicase_C-like"/>
</dbReference>
<name>A0A9P7B5U9_MAUEX</name>
<dbReference type="GO" id="GO:0003723">
    <property type="term" value="F:RNA binding"/>
    <property type="evidence" value="ECO:0007669"/>
    <property type="project" value="TreeGrafter"/>
</dbReference>
<sequence length="1150" mass="131316">MITNEKKVLDLIGTDDKTILDFLKDLRKQTQTEIKFEEKVLSLEVGLEHDTIHTIFHLLSNDQKSFDLETYFKNKLNLASLEDVKLMKEFTETLVDKCDTLDEFKDKMKELESGLNEESLATIYSSLKFKNITPINTYNPFLKKENEYDGLNLPNQKVDWRDINETKDIISKKPSRYEAKPGRYETKPIDDYPVLNKIYQGWVRRLMPFGCFVSISDVKVKRCEGLVHISEISQRRIAETKDGVREGQKVYVKVIQLGDDGKISLSMKCVDQNTGEELHTKEKDQDPPERGRSITKDEESVAKIKKRKLTSPERWEIRQLIASGVASIKDYPELNEQPVNKNEKSNRNGPDGDGSTIEDGMEELDVELNTNDKPNFLKNEQGTKDKGFEPTKIVKVPRGSMNRVAMNGSAMMKKHREEKFQKKKDIEQQIRQLRSMDDPTKTNRKNKEEIEQLKKELVVTAWEKNRMREKVSFGKRSSLPMSQQRKELPVFKMRSTLMESVSSNQFIVIVGETGSGKTTQITQYLNDEGYSRKGMIGCTQPRRVAAISVATRVAEEFGCKVGDEVGYNVRFDDRTSRRTQIKYMTDGMLQREALLDPLMSKYSVIMLDEAHERTVATDILFALLKEAAKVRPELKIIITSATLDSEKFSKYFNGCPVINIPGKTFPVEVMYAQSPQMDYIAATLECVMDIHINNNAGDILVFLTGQEEIDSCCEILYERVKMLGDAIGELLILPIYSALPSEVQSKIFEPTPEGTRKVVFATNIAETSITIDGIYYVVDPGFSKVNTYNPRAGMEQLIVSPISKAQANQRKGRAGRTGPGKCYRLYIESAFYNEMLPNTIPEIQRQNLSNTILMLKAMGINDLLNFDFMDPPPRNLLLSALSELYNLEALDTDGYLTKLGQRMSQFPMDPTLSKVMLSSVTNECSEEISTIIAMLSVQNVFFRPRDRQQEADRQKSKFHHPYGDHLTLLNVYTQWDNAGGGQQFCEINFLHGRHLKRARDVKKQICSIINQLNLPIVSSRGDVDIIRKTLVAGFFMNAAKREASVGYKTIVGNTIVGIHPSSSLYGKEYEYVIYNSLVLTSREFMSQVTSIEPDWLLEFAPHYYKAVDTNSKSRKKMKITPLHDRYSKDQNSWRLSSKRQSREKALGIKR</sequence>
<feature type="compositionally biased region" description="Basic and acidic residues" evidence="12">
    <location>
        <begin position="276"/>
        <end position="302"/>
    </location>
</feature>
<feature type="domain" description="Helicase C-terminal" evidence="15">
    <location>
        <begin position="683"/>
        <end position="859"/>
    </location>
</feature>
<dbReference type="InterPro" id="IPR012340">
    <property type="entry name" value="NA-bd_OB-fold"/>
</dbReference>
<evidence type="ECO:0000256" key="7">
    <source>
        <dbReference type="ARBA" id="ARBA00022840"/>
    </source>
</evidence>
<dbReference type="PANTHER" id="PTHR18934:SF85">
    <property type="entry name" value="ATP-DEPENDENT RNA HELICASE DHX8"/>
    <property type="match status" value="1"/>
</dbReference>
<dbReference type="GO" id="GO:0016787">
    <property type="term" value="F:hydrolase activity"/>
    <property type="evidence" value="ECO:0007669"/>
    <property type="project" value="UniProtKB-KW"/>
</dbReference>
<dbReference type="InterPro" id="IPR049621">
    <property type="entry name" value="S1_DHX8_helicase"/>
</dbReference>
<dbReference type="InterPro" id="IPR014001">
    <property type="entry name" value="Helicase_ATP-bd"/>
</dbReference>
<dbReference type="GO" id="GO:0071013">
    <property type="term" value="C:catalytic step 2 spliceosome"/>
    <property type="evidence" value="ECO:0007669"/>
    <property type="project" value="TreeGrafter"/>
</dbReference>
<dbReference type="EC" id="3.6.4.13" evidence="2"/>
<dbReference type="SMART" id="SM00487">
    <property type="entry name" value="DEXDc"/>
    <property type="match status" value="1"/>
</dbReference>
<dbReference type="InterPro" id="IPR007502">
    <property type="entry name" value="Helicase-assoc_dom"/>
</dbReference>
<feature type="domain" description="Helicase ATP-binding" evidence="14">
    <location>
        <begin position="498"/>
        <end position="661"/>
    </location>
</feature>
<keyword evidence="9" id="KW-0539">Nucleus</keyword>
<comment type="subcellular location">
    <subcellularLocation>
        <location evidence="1">Nucleus</location>
    </subcellularLocation>
</comment>
<keyword evidence="3" id="KW-0507">mRNA processing</keyword>
<evidence type="ECO:0000313" key="16">
    <source>
        <dbReference type="EMBL" id="KAG0660159.1"/>
    </source>
</evidence>
<evidence type="ECO:0000256" key="3">
    <source>
        <dbReference type="ARBA" id="ARBA00022664"/>
    </source>
</evidence>
<dbReference type="PROSITE" id="PS51194">
    <property type="entry name" value="HELICASE_CTER"/>
    <property type="match status" value="1"/>
</dbReference>
<evidence type="ECO:0000256" key="2">
    <source>
        <dbReference type="ARBA" id="ARBA00012552"/>
    </source>
</evidence>
<dbReference type="GO" id="GO:0065003">
    <property type="term" value="P:protein-containing complex assembly"/>
    <property type="evidence" value="ECO:0007669"/>
    <property type="project" value="UniProtKB-ARBA"/>
</dbReference>
<gene>
    <name evidence="16" type="primary">PRP22</name>
    <name evidence="16" type="ORF">C6P45_001687</name>
</gene>
<keyword evidence="4" id="KW-0547">Nucleotide-binding</keyword>
<evidence type="ECO:0000256" key="11">
    <source>
        <dbReference type="SAM" id="Coils"/>
    </source>
</evidence>
<keyword evidence="7" id="KW-0067">ATP-binding</keyword>
<proteinExistence type="predicted"/>
<dbReference type="InterPro" id="IPR027417">
    <property type="entry name" value="P-loop_NTPase"/>
</dbReference>
<dbReference type="GO" id="GO:0000390">
    <property type="term" value="P:spliceosomal complex disassembly"/>
    <property type="evidence" value="ECO:0007669"/>
    <property type="project" value="TreeGrafter"/>
</dbReference>
<dbReference type="InterPro" id="IPR002464">
    <property type="entry name" value="DNA/RNA_helicase_DEAH_CS"/>
</dbReference>
<accession>A0A9P7B5U9</accession>
<dbReference type="SUPFAM" id="SSF50249">
    <property type="entry name" value="Nucleic acid-binding proteins"/>
    <property type="match status" value="1"/>
</dbReference>
<evidence type="ECO:0000256" key="10">
    <source>
        <dbReference type="ARBA" id="ARBA00047984"/>
    </source>
</evidence>
<dbReference type="Pfam" id="PF21010">
    <property type="entry name" value="HA2_C"/>
    <property type="match status" value="1"/>
</dbReference>
<dbReference type="EMBL" id="PUHR01000180">
    <property type="protein sequence ID" value="KAG0660159.1"/>
    <property type="molecule type" value="Genomic_DNA"/>
</dbReference>
<evidence type="ECO:0000259" key="15">
    <source>
        <dbReference type="PROSITE" id="PS51194"/>
    </source>
</evidence>
<evidence type="ECO:0000256" key="4">
    <source>
        <dbReference type="ARBA" id="ARBA00022741"/>
    </source>
</evidence>
<organism evidence="16 17">
    <name type="scientific">Maudiozyma exigua</name>
    <name type="common">Yeast</name>
    <name type="synonym">Kazachstania exigua</name>
    <dbReference type="NCBI Taxonomy" id="34358"/>
    <lineage>
        <taxon>Eukaryota</taxon>
        <taxon>Fungi</taxon>
        <taxon>Dikarya</taxon>
        <taxon>Ascomycota</taxon>
        <taxon>Saccharomycotina</taxon>
        <taxon>Saccharomycetes</taxon>
        <taxon>Saccharomycetales</taxon>
        <taxon>Saccharomycetaceae</taxon>
        <taxon>Maudiozyma</taxon>
    </lineage>
</organism>
<dbReference type="CDD" id="cd18791">
    <property type="entry name" value="SF2_C_RHA"/>
    <property type="match status" value="1"/>
</dbReference>
<dbReference type="PROSITE" id="PS51192">
    <property type="entry name" value="HELICASE_ATP_BIND_1"/>
    <property type="match status" value="1"/>
</dbReference>
<dbReference type="AlphaFoldDB" id="A0A9P7B5U9"/>
<dbReference type="Pfam" id="PF00271">
    <property type="entry name" value="Helicase_C"/>
    <property type="match status" value="1"/>
</dbReference>
<keyword evidence="5" id="KW-0378">Hydrolase</keyword>
<dbReference type="PROSITE" id="PS50126">
    <property type="entry name" value="S1"/>
    <property type="match status" value="1"/>
</dbReference>
<dbReference type="InterPro" id="IPR011545">
    <property type="entry name" value="DEAD/DEAH_box_helicase_dom"/>
</dbReference>
<feature type="compositionally biased region" description="Basic and acidic residues" evidence="12">
    <location>
        <begin position="1140"/>
        <end position="1150"/>
    </location>
</feature>
<evidence type="ECO:0000256" key="9">
    <source>
        <dbReference type="ARBA" id="ARBA00023242"/>
    </source>
</evidence>
<feature type="domain" description="S1 motif" evidence="13">
    <location>
        <begin position="196"/>
        <end position="268"/>
    </location>
</feature>
<keyword evidence="6 16" id="KW-0347">Helicase</keyword>
<dbReference type="GO" id="GO:0022613">
    <property type="term" value="P:ribonucleoprotein complex biogenesis"/>
    <property type="evidence" value="ECO:0007669"/>
    <property type="project" value="UniProtKB-ARBA"/>
</dbReference>
<dbReference type="Pfam" id="PF00575">
    <property type="entry name" value="S1"/>
    <property type="match status" value="1"/>
</dbReference>
<keyword evidence="17" id="KW-1185">Reference proteome</keyword>
<dbReference type="PANTHER" id="PTHR18934">
    <property type="entry name" value="ATP-DEPENDENT RNA HELICASE"/>
    <property type="match status" value="1"/>
</dbReference>
<comment type="catalytic activity">
    <reaction evidence="10">
        <text>ATP + H2O = ADP + phosphate + H(+)</text>
        <dbReference type="Rhea" id="RHEA:13065"/>
        <dbReference type="ChEBI" id="CHEBI:15377"/>
        <dbReference type="ChEBI" id="CHEBI:15378"/>
        <dbReference type="ChEBI" id="CHEBI:30616"/>
        <dbReference type="ChEBI" id="CHEBI:43474"/>
        <dbReference type="ChEBI" id="CHEBI:456216"/>
        <dbReference type="EC" id="3.6.4.13"/>
    </reaction>
</comment>
<feature type="region of interest" description="Disordered" evidence="12">
    <location>
        <begin position="1129"/>
        <end position="1150"/>
    </location>
</feature>
<keyword evidence="8" id="KW-0508">mRNA splicing</keyword>
<dbReference type="FunFam" id="3.40.50.300:FF:000726">
    <property type="entry name" value="Pre-mRNA-splicing factor ATP-dependent RNA helicase"/>
    <property type="match status" value="1"/>
</dbReference>
<feature type="region of interest" description="Disordered" evidence="12">
    <location>
        <begin position="274"/>
        <end position="308"/>
    </location>
</feature>
<evidence type="ECO:0000313" key="17">
    <source>
        <dbReference type="Proteomes" id="UP000750334"/>
    </source>
</evidence>
<dbReference type="Gene3D" id="1.20.120.1080">
    <property type="match status" value="1"/>
</dbReference>
<dbReference type="GO" id="GO:0071006">
    <property type="term" value="C:U2-type catalytic step 1 spliceosome"/>
    <property type="evidence" value="ECO:0007669"/>
    <property type="project" value="UniProtKB-ARBA"/>
</dbReference>
<evidence type="ECO:0000259" key="13">
    <source>
        <dbReference type="PROSITE" id="PS50126"/>
    </source>
</evidence>
<dbReference type="InterPro" id="IPR011709">
    <property type="entry name" value="DEAD-box_helicase_OB_fold"/>
</dbReference>
<dbReference type="Gene3D" id="3.40.50.300">
    <property type="entry name" value="P-loop containing nucleotide triphosphate hydrolases"/>
    <property type="match status" value="2"/>
</dbReference>
<feature type="region of interest" description="Disordered" evidence="12">
    <location>
        <begin position="335"/>
        <end position="358"/>
    </location>
</feature>
<comment type="caution">
    <text evidence="16">The sequence shown here is derived from an EMBL/GenBank/DDBJ whole genome shotgun (WGS) entry which is preliminary data.</text>
</comment>
<evidence type="ECO:0000256" key="8">
    <source>
        <dbReference type="ARBA" id="ARBA00023187"/>
    </source>
</evidence>
<evidence type="ECO:0000256" key="1">
    <source>
        <dbReference type="ARBA" id="ARBA00004123"/>
    </source>
</evidence>
<dbReference type="GO" id="GO:0005524">
    <property type="term" value="F:ATP binding"/>
    <property type="evidence" value="ECO:0007669"/>
    <property type="project" value="UniProtKB-KW"/>
</dbReference>
<evidence type="ECO:0000256" key="12">
    <source>
        <dbReference type="SAM" id="MobiDB-lite"/>
    </source>
</evidence>
<dbReference type="SMART" id="SM00847">
    <property type="entry name" value="HA2"/>
    <property type="match status" value="1"/>
</dbReference>
<reference evidence="16 17" key="1">
    <citation type="submission" date="2020-11" db="EMBL/GenBank/DDBJ databases">
        <title>Kefir isolates.</title>
        <authorList>
            <person name="Marcisauskas S."/>
            <person name="Kim Y."/>
            <person name="Blasche S."/>
        </authorList>
    </citation>
    <scope>NUCLEOTIDE SEQUENCE [LARGE SCALE GENOMIC DNA]</scope>
    <source>
        <strain evidence="16 17">OG2</strain>
    </source>
</reference>
<protein>
    <recommendedName>
        <fullName evidence="2">RNA helicase</fullName>
        <ecNumber evidence="2">3.6.4.13</ecNumber>
    </recommendedName>
</protein>
<evidence type="ECO:0000256" key="6">
    <source>
        <dbReference type="ARBA" id="ARBA00022806"/>
    </source>
</evidence>
<dbReference type="PROSITE" id="PS00690">
    <property type="entry name" value="DEAH_ATP_HELICASE"/>
    <property type="match status" value="1"/>
</dbReference>
<dbReference type="FunFam" id="1.20.120.1080:FF:000001">
    <property type="entry name" value="Pre-mRNA-splicing factor ATP-dependent RNA helicase"/>
    <property type="match status" value="1"/>
</dbReference>
<feature type="coiled-coil region" evidence="11">
    <location>
        <begin position="416"/>
        <end position="470"/>
    </location>
</feature>
<dbReference type="InterPro" id="IPR048333">
    <property type="entry name" value="HA2_WH"/>
</dbReference>
<dbReference type="SMART" id="SM00316">
    <property type="entry name" value="S1"/>
    <property type="match status" value="1"/>
</dbReference>